<organism evidence="1 2">
    <name type="scientific">Phytophthora fragariaefolia</name>
    <dbReference type="NCBI Taxonomy" id="1490495"/>
    <lineage>
        <taxon>Eukaryota</taxon>
        <taxon>Sar</taxon>
        <taxon>Stramenopiles</taxon>
        <taxon>Oomycota</taxon>
        <taxon>Peronosporomycetes</taxon>
        <taxon>Peronosporales</taxon>
        <taxon>Peronosporaceae</taxon>
        <taxon>Phytophthora</taxon>
    </lineage>
</organism>
<accession>A0A9W6Y1E3</accession>
<evidence type="ECO:0000313" key="2">
    <source>
        <dbReference type="Proteomes" id="UP001165121"/>
    </source>
</evidence>
<protein>
    <submittedName>
        <fullName evidence="1">Unnamed protein product</fullName>
    </submittedName>
</protein>
<reference evidence="1" key="1">
    <citation type="submission" date="2023-04" db="EMBL/GenBank/DDBJ databases">
        <title>Phytophthora fragariaefolia NBRC 109709.</title>
        <authorList>
            <person name="Ichikawa N."/>
            <person name="Sato H."/>
            <person name="Tonouchi N."/>
        </authorList>
    </citation>
    <scope>NUCLEOTIDE SEQUENCE</scope>
    <source>
        <strain evidence="1">NBRC 109709</strain>
    </source>
</reference>
<gene>
    <name evidence="1" type="ORF">Pfra01_001954200</name>
</gene>
<dbReference type="EMBL" id="BSXT01002528">
    <property type="protein sequence ID" value="GMF49437.1"/>
    <property type="molecule type" value="Genomic_DNA"/>
</dbReference>
<dbReference type="Proteomes" id="UP001165121">
    <property type="component" value="Unassembled WGS sequence"/>
</dbReference>
<keyword evidence="2" id="KW-1185">Reference proteome</keyword>
<sequence>MSLSSSTTVAQRRKRRTEAAIAAVQELRAMERAAKQDVTLVSERRAEPVKTLLQEAGCDAGTTSKGKRAAVQERVQPADEEWIECVHQHKKNGPVERYAYGTLADMRATRKRALKGVKAFRLVKRVRRLQKKRARAEQLKQRELRNNAGRLKTKVKKCEYV</sequence>
<comment type="caution">
    <text evidence="1">The sequence shown here is derived from an EMBL/GenBank/DDBJ whole genome shotgun (WGS) entry which is preliminary data.</text>
</comment>
<evidence type="ECO:0000313" key="1">
    <source>
        <dbReference type="EMBL" id="GMF49437.1"/>
    </source>
</evidence>
<proteinExistence type="predicted"/>
<name>A0A9W6Y1E3_9STRA</name>
<dbReference type="AlphaFoldDB" id="A0A9W6Y1E3"/>